<comment type="caution">
    <text evidence="2">The sequence shown here is derived from an EMBL/GenBank/DDBJ whole genome shotgun (WGS) entry which is preliminary data.</text>
</comment>
<evidence type="ECO:0000256" key="1">
    <source>
        <dbReference type="SAM" id="Phobius"/>
    </source>
</evidence>
<sequence>MNPFLAFLVRMFIAIPTTAAVWLVSYFGFNQTFLFSTALSLAGGTLTYWIISVYLKYSFLKRHRLTRKEYRYINENLNEAKQKMTRLYKALISIRHIPSLKQRLELMRITRKIYSLTKKEPRRFYQAERFYFSHLDSAVELTEKYVFLSAQPKKNRELDQSLHETRQTLGKLQHSIEDDLYQILADDIDQLHFELDVAKHSIKTGKNSRLLEEGRR</sequence>
<keyword evidence="1" id="KW-1133">Transmembrane helix</keyword>
<evidence type="ECO:0000313" key="3">
    <source>
        <dbReference type="Proteomes" id="UP000267430"/>
    </source>
</evidence>
<organism evidence="2 3">
    <name type="scientific">Peribacillus cavernae</name>
    <dbReference type="NCBI Taxonomy" id="1674310"/>
    <lineage>
        <taxon>Bacteria</taxon>
        <taxon>Bacillati</taxon>
        <taxon>Bacillota</taxon>
        <taxon>Bacilli</taxon>
        <taxon>Bacillales</taxon>
        <taxon>Bacillaceae</taxon>
        <taxon>Peribacillus</taxon>
    </lineage>
</organism>
<accession>A0A433HA08</accession>
<dbReference type="InterPro" id="IPR018770">
    <property type="entry name" value="ChloroindolylP_hydrolase"/>
</dbReference>
<feature type="transmembrane region" description="Helical" evidence="1">
    <location>
        <begin position="7"/>
        <end position="27"/>
    </location>
</feature>
<keyword evidence="3" id="KW-1185">Reference proteome</keyword>
<dbReference type="RefSeq" id="WP_126867085.1">
    <property type="nucleotide sequence ID" value="NZ_JAUSTX010000011.1"/>
</dbReference>
<name>A0A433HA08_9BACI</name>
<dbReference type="EMBL" id="RYZZ01000043">
    <property type="protein sequence ID" value="RUQ25169.1"/>
    <property type="molecule type" value="Genomic_DNA"/>
</dbReference>
<dbReference type="AlphaFoldDB" id="A0A433HA08"/>
<reference evidence="2 3" key="1">
    <citation type="submission" date="2018-12" db="EMBL/GenBank/DDBJ databases">
        <title>Bacillus chawlae sp. nov., Bacillus glennii sp. nov., and Bacillus saganii sp. nov. Isolated from the Vehicle Assembly Building at Kennedy Space Center where the Viking Spacecraft were Assembled.</title>
        <authorList>
            <person name="Seuylemezian A."/>
            <person name="Vaishampayan P."/>
        </authorList>
    </citation>
    <scope>NUCLEOTIDE SEQUENCE [LARGE SCALE GENOMIC DNA]</scope>
    <source>
        <strain evidence="2 3">L5</strain>
    </source>
</reference>
<proteinExistence type="predicted"/>
<gene>
    <name evidence="2" type="ORF">ELQ35_20540</name>
</gene>
<feature type="transmembrane region" description="Helical" evidence="1">
    <location>
        <begin position="33"/>
        <end position="55"/>
    </location>
</feature>
<dbReference type="Proteomes" id="UP000267430">
    <property type="component" value="Unassembled WGS sequence"/>
</dbReference>
<keyword evidence="1" id="KW-0812">Transmembrane</keyword>
<keyword evidence="1" id="KW-0472">Membrane</keyword>
<evidence type="ECO:0000313" key="2">
    <source>
        <dbReference type="EMBL" id="RUQ25169.1"/>
    </source>
</evidence>
<dbReference type="Pfam" id="PF10112">
    <property type="entry name" value="Halogen_Hydrol"/>
    <property type="match status" value="1"/>
</dbReference>
<protein>
    <submittedName>
        <fullName evidence="2">Protein xpaC</fullName>
    </submittedName>
</protein>
<dbReference type="OrthoDB" id="2081028at2"/>